<organism evidence="1 2">
    <name type="scientific">Roseateles puraquae</name>
    <dbReference type="NCBI Taxonomy" id="431059"/>
    <lineage>
        <taxon>Bacteria</taxon>
        <taxon>Pseudomonadati</taxon>
        <taxon>Pseudomonadota</taxon>
        <taxon>Betaproteobacteria</taxon>
        <taxon>Burkholderiales</taxon>
        <taxon>Sphaerotilaceae</taxon>
        <taxon>Roseateles</taxon>
    </lineage>
</organism>
<dbReference type="EMBL" id="NISI01000029">
    <property type="protein sequence ID" value="OWQ96474.1"/>
    <property type="molecule type" value="Genomic_DNA"/>
</dbReference>
<reference evidence="1 2" key="1">
    <citation type="journal article" date="2007" name="Int. J. Syst. Evol. Microbiol.">
        <title>Description of Pelomonas aquatica sp. nov. and Pelomonas puraquae sp. nov., isolated from industrial and haemodialysis water.</title>
        <authorList>
            <person name="Gomila M."/>
            <person name="Bowien B."/>
            <person name="Falsen E."/>
            <person name="Moore E.R."/>
            <person name="Lalucat J."/>
        </authorList>
    </citation>
    <scope>NUCLEOTIDE SEQUENCE [LARGE SCALE GENOMIC DNA]</scope>
    <source>
        <strain evidence="1 2">CCUG 52769</strain>
    </source>
</reference>
<comment type="caution">
    <text evidence="1">The sequence shown here is derived from an EMBL/GenBank/DDBJ whole genome shotgun (WGS) entry which is preliminary data.</text>
</comment>
<dbReference type="AlphaFoldDB" id="A0A254N1W1"/>
<proteinExistence type="predicted"/>
<evidence type="ECO:0000313" key="1">
    <source>
        <dbReference type="EMBL" id="OWQ96474.1"/>
    </source>
</evidence>
<accession>A0A254N1W1</accession>
<name>A0A254N1W1_9BURK</name>
<evidence type="ECO:0000313" key="2">
    <source>
        <dbReference type="Proteomes" id="UP000197446"/>
    </source>
</evidence>
<gene>
    <name evidence="1" type="ORF">CDO81_27205</name>
</gene>
<keyword evidence="2" id="KW-1185">Reference proteome</keyword>
<dbReference type="Proteomes" id="UP000197446">
    <property type="component" value="Unassembled WGS sequence"/>
</dbReference>
<protein>
    <submittedName>
        <fullName evidence="1">Uncharacterized protein</fullName>
    </submittedName>
</protein>
<sequence>MCARAIDEERRVKHWVRNVERDERFSFWLPTSTDYFYPDFVAELGDGRVLAVEYKGKFLLGTDDTREKAQVGRQWQASSGGRCLFLLAVAPDADPAGRSLEQQIEDVILGKGI</sequence>